<accession>A0A212JMW0</accession>
<reference evidence="2" key="1">
    <citation type="submission" date="2016-04" db="EMBL/GenBank/DDBJ databases">
        <authorList>
            <person name="Evans L.H."/>
            <person name="Alamgir A."/>
            <person name="Owens N."/>
            <person name="Weber N.D."/>
            <person name="Virtaneva K."/>
            <person name="Barbian K."/>
            <person name="Babar A."/>
            <person name="Rosenke K."/>
        </authorList>
    </citation>
    <scope>NUCLEOTIDE SEQUENCE</scope>
    <source>
        <strain evidence="2">86</strain>
    </source>
</reference>
<gene>
    <name evidence="2" type="ORF">KL86DPRO_11835</name>
</gene>
<dbReference type="EMBL" id="FLUQ01000001">
    <property type="protein sequence ID" value="SBW00738.1"/>
    <property type="molecule type" value="Genomic_DNA"/>
</dbReference>
<proteinExistence type="predicted"/>
<feature type="region of interest" description="Disordered" evidence="1">
    <location>
        <begin position="1"/>
        <end position="33"/>
    </location>
</feature>
<evidence type="ECO:0000256" key="1">
    <source>
        <dbReference type="SAM" id="MobiDB-lite"/>
    </source>
</evidence>
<dbReference type="AlphaFoldDB" id="A0A212JMW0"/>
<protein>
    <submittedName>
        <fullName evidence="2">Uncharacterized protein</fullName>
    </submittedName>
</protein>
<sequence length="58" mass="7038">MRRTAAVSGPKRARGTRSLDFEQVEAPTREKHKDWDKELRRAKEKLEKWKKKNRSLRF</sequence>
<name>A0A212JMW0_9DELT</name>
<organism evidence="2">
    <name type="scientific">uncultured delta proteobacterium</name>
    <dbReference type="NCBI Taxonomy" id="34034"/>
    <lineage>
        <taxon>Bacteria</taxon>
        <taxon>Deltaproteobacteria</taxon>
        <taxon>environmental samples</taxon>
    </lineage>
</organism>
<evidence type="ECO:0000313" key="2">
    <source>
        <dbReference type="EMBL" id="SBW00738.1"/>
    </source>
</evidence>